<proteinExistence type="predicted"/>
<protein>
    <submittedName>
        <fullName evidence="1">Uncharacterized protein</fullName>
    </submittedName>
</protein>
<sequence length="86" mass="10052">MEFELLEKDQLKFLDIIDNPLNKSGLEHPRDEKSIMPSCFRKTSDLNGNYTIFVWPGTFERRKIDHGTISTIKNTDSKGNYAIFVW</sequence>
<dbReference type="Proteomes" id="UP001152747">
    <property type="component" value="Unassembled WGS sequence"/>
</dbReference>
<organism evidence="1 2">
    <name type="scientific">Caenorhabditis angaria</name>
    <dbReference type="NCBI Taxonomy" id="860376"/>
    <lineage>
        <taxon>Eukaryota</taxon>
        <taxon>Metazoa</taxon>
        <taxon>Ecdysozoa</taxon>
        <taxon>Nematoda</taxon>
        <taxon>Chromadorea</taxon>
        <taxon>Rhabditida</taxon>
        <taxon>Rhabditina</taxon>
        <taxon>Rhabditomorpha</taxon>
        <taxon>Rhabditoidea</taxon>
        <taxon>Rhabditidae</taxon>
        <taxon>Peloderinae</taxon>
        <taxon>Caenorhabditis</taxon>
    </lineage>
</organism>
<keyword evidence="2" id="KW-1185">Reference proteome</keyword>
<reference evidence="1" key="1">
    <citation type="submission" date="2022-11" db="EMBL/GenBank/DDBJ databases">
        <authorList>
            <person name="Kikuchi T."/>
        </authorList>
    </citation>
    <scope>NUCLEOTIDE SEQUENCE</scope>
    <source>
        <strain evidence="1">PS1010</strain>
    </source>
</reference>
<dbReference type="EMBL" id="CANHGI010000005">
    <property type="protein sequence ID" value="CAI5450467.1"/>
    <property type="molecule type" value="Genomic_DNA"/>
</dbReference>
<comment type="caution">
    <text evidence="1">The sequence shown here is derived from an EMBL/GenBank/DDBJ whole genome shotgun (WGS) entry which is preliminary data.</text>
</comment>
<evidence type="ECO:0000313" key="1">
    <source>
        <dbReference type="EMBL" id="CAI5450467.1"/>
    </source>
</evidence>
<dbReference type="AlphaFoldDB" id="A0A9P1ISL7"/>
<accession>A0A9P1ISL7</accession>
<gene>
    <name evidence="1" type="ORF">CAMP_LOCUS13104</name>
</gene>
<evidence type="ECO:0000313" key="2">
    <source>
        <dbReference type="Proteomes" id="UP001152747"/>
    </source>
</evidence>
<name>A0A9P1ISL7_9PELO</name>